<comment type="caution">
    <text evidence="2">The sequence shown here is derived from an EMBL/GenBank/DDBJ whole genome shotgun (WGS) entry which is preliminary data.</text>
</comment>
<dbReference type="EMBL" id="VSSQ01145040">
    <property type="protein sequence ID" value="MPN64328.1"/>
    <property type="molecule type" value="Genomic_DNA"/>
</dbReference>
<gene>
    <name evidence="2" type="ORF">SDC9_212100</name>
</gene>
<protein>
    <submittedName>
        <fullName evidence="2">Uncharacterized protein</fullName>
    </submittedName>
</protein>
<dbReference type="AlphaFoldDB" id="A0A645JKX3"/>
<name>A0A645JKX3_9ZZZZ</name>
<reference evidence="2" key="1">
    <citation type="submission" date="2019-08" db="EMBL/GenBank/DDBJ databases">
        <authorList>
            <person name="Kucharzyk K."/>
            <person name="Murdoch R.W."/>
            <person name="Higgins S."/>
            <person name="Loffler F."/>
        </authorList>
    </citation>
    <scope>NUCLEOTIDE SEQUENCE</scope>
</reference>
<organism evidence="2">
    <name type="scientific">bioreactor metagenome</name>
    <dbReference type="NCBI Taxonomy" id="1076179"/>
    <lineage>
        <taxon>unclassified sequences</taxon>
        <taxon>metagenomes</taxon>
        <taxon>ecological metagenomes</taxon>
    </lineage>
</organism>
<feature type="region of interest" description="Disordered" evidence="1">
    <location>
        <begin position="69"/>
        <end position="93"/>
    </location>
</feature>
<evidence type="ECO:0000256" key="1">
    <source>
        <dbReference type="SAM" id="MobiDB-lite"/>
    </source>
</evidence>
<sequence>MLGHREGRQAQFGQLVPDLAREAALPGNALAALKGIALVHPAGHGIAQLLLVVGKIEIHICLLPPGRNWREAPNQPGEAQSRTPSRRGHGGVVLFREAKTVPG</sequence>
<proteinExistence type="predicted"/>
<accession>A0A645JKX3</accession>
<evidence type="ECO:0000313" key="2">
    <source>
        <dbReference type="EMBL" id="MPN64328.1"/>
    </source>
</evidence>